<gene>
    <name evidence="2" type="ORF">HTEP1355_LOCUS18893</name>
</gene>
<protein>
    <submittedName>
        <fullName evidence="2">Uncharacterized protein</fullName>
    </submittedName>
</protein>
<organism evidence="2">
    <name type="scientific">Hemiselmis tepida</name>
    <dbReference type="NCBI Taxonomy" id="464990"/>
    <lineage>
        <taxon>Eukaryota</taxon>
        <taxon>Cryptophyceae</taxon>
        <taxon>Cryptomonadales</taxon>
        <taxon>Hemiselmidaceae</taxon>
        <taxon>Hemiselmis</taxon>
    </lineage>
</organism>
<feature type="region of interest" description="Disordered" evidence="1">
    <location>
        <begin position="1"/>
        <end position="23"/>
    </location>
</feature>
<reference evidence="2" key="1">
    <citation type="submission" date="2021-01" db="EMBL/GenBank/DDBJ databases">
        <authorList>
            <person name="Corre E."/>
            <person name="Pelletier E."/>
            <person name="Niang G."/>
            <person name="Scheremetjew M."/>
            <person name="Finn R."/>
            <person name="Kale V."/>
            <person name="Holt S."/>
            <person name="Cochrane G."/>
            <person name="Meng A."/>
            <person name="Brown T."/>
            <person name="Cohen L."/>
        </authorList>
    </citation>
    <scope>NUCLEOTIDE SEQUENCE</scope>
    <source>
        <strain evidence="2">CCMP443</strain>
    </source>
</reference>
<sequence length="195" mass="21904">MQRMKHEHVAQVPPQLPNHPPLQRSENYMEELRKLQPRKYMGHGKHKSYGGPVDRHASEFCFGVTLDPHCDREREILDPGRGEAFDPGMDMASVVLQGRRRGDEGRPTRVKGSLFRGEDGDWMRAMCLANKFSLGREGDDGHTAPGAALGWAGKWPEPVDRAHQRRRNERDAIGAKWAAGVQGADGHIGWRGELI</sequence>
<name>A0A7S0Z5X0_9CRYP</name>
<dbReference type="AlphaFoldDB" id="A0A7S0Z5X0"/>
<evidence type="ECO:0000313" key="2">
    <source>
        <dbReference type="EMBL" id="CAD8805214.1"/>
    </source>
</evidence>
<dbReference type="EMBL" id="HBFN01032621">
    <property type="protein sequence ID" value="CAD8805214.1"/>
    <property type="molecule type" value="Transcribed_RNA"/>
</dbReference>
<evidence type="ECO:0000256" key="1">
    <source>
        <dbReference type="SAM" id="MobiDB-lite"/>
    </source>
</evidence>
<proteinExistence type="predicted"/>
<accession>A0A7S0Z5X0</accession>